<reference evidence="1 2" key="1">
    <citation type="submission" date="2020-09" db="EMBL/GenBank/DDBJ databases">
        <title>De no assembly of potato wild relative species, Solanum commersonii.</title>
        <authorList>
            <person name="Cho K."/>
        </authorList>
    </citation>
    <scope>NUCLEOTIDE SEQUENCE [LARGE SCALE GENOMIC DNA]</scope>
    <source>
        <strain evidence="1">LZ3.2</strain>
        <tissue evidence="1">Leaf</tissue>
    </source>
</reference>
<accession>A0A9J6B0C1</accession>
<organism evidence="1 2">
    <name type="scientific">Solanum commersonii</name>
    <name type="common">Commerson's wild potato</name>
    <name type="synonym">Commerson's nightshade</name>
    <dbReference type="NCBI Taxonomy" id="4109"/>
    <lineage>
        <taxon>Eukaryota</taxon>
        <taxon>Viridiplantae</taxon>
        <taxon>Streptophyta</taxon>
        <taxon>Embryophyta</taxon>
        <taxon>Tracheophyta</taxon>
        <taxon>Spermatophyta</taxon>
        <taxon>Magnoliopsida</taxon>
        <taxon>eudicotyledons</taxon>
        <taxon>Gunneridae</taxon>
        <taxon>Pentapetalae</taxon>
        <taxon>asterids</taxon>
        <taxon>lamiids</taxon>
        <taxon>Solanales</taxon>
        <taxon>Solanaceae</taxon>
        <taxon>Solanoideae</taxon>
        <taxon>Solaneae</taxon>
        <taxon>Solanum</taxon>
    </lineage>
</organism>
<comment type="caution">
    <text evidence="1">The sequence shown here is derived from an EMBL/GenBank/DDBJ whole genome shotgun (WGS) entry which is preliminary data.</text>
</comment>
<dbReference type="Proteomes" id="UP000824120">
    <property type="component" value="Chromosome 1"/>
</dbReference>
<keyword evidence="2" id="KW-1185">Reference proteome</keyword>
<name>A0A9J6B0C1_SOLCO</name>
<dbReference type="AlphaFoldDB" id="A0A9J6B0C1"/>
<gene>
    <name evidence="1" type="ORF">H5410_001696</name>
</gene>
<proteinExistence type="predicted"/>
<sequence length="118" mass="13174">MKYRAGLGSTAVDYKSSPSLLSLFCCTHSLEIPCPQVKAERGKEGKLLAEEGKEEGSFSLLAFFMRRSGRDSRKDGIGRRFPGTNQIPGLRRGVSKVRQDWNGHRTCIDVPDRLMLLC</sequence>
<evidence type="ECO:0000313" key="1">
    <source>
        <dbReference type="EMBL" id="KAG5629979.1"/>
    </source>
</evidence>
<protein>
    <submittedName>
        <fullName evidence="1">Uncharacterized protein</fullName>
    </submittedName>
</protein>
<dbReference type="EMBL" id="JACXVP010000001">
    <property type="protein sequence ID" value="KAG5629979.1"/>
    <property type="molecule type" value="Genomic_DNA"/>
</dbReference>
<evidence type="ECO:0000313" key="2">
    <source>
        <dbReference type="Proteomes" id="UP000824120"/>
    </source>
</evidence>